<dbReference type="SUPFAM" id="SSF54427">
    <property type="entry name" value="NTF2-like"/>
    <property type="match status" value="1"/>
</dbReference>
<evidence type="ECO:0000313" key="1">
    <source>
        <dbReference type="EMBL" id="MEL0659851.1"/>
    </source>
</evidence>
<gene>
    <name evidence="1" type="ORF">V6255_11955</name>
</gene>
<comment type="caution">
    <text evidence="1">The sequence shown here is derived from an EMBL/GenBank/DDBJ whole genome shotgun (WGS) entry which is preliminary data.</text>
</comment>
<accession>A0ABU9HDB0</accession>
<dbReference type="Gene3D" id="3.10.450.50">
    <property type="match status" value="1"/>
</dbReference>
<evidence type="ECO:0000313" key="2">
    <source>
        <dbReference type="Proteomes" id="UP001366060"/>
    </source>
</evidence>
<sequence length="134" mass="15586">MTELEKAIDLVSKFLEASMEPNPELAATYMDDDVKIIFTGRREMANAQQITAFNKSRYEWVKKSIKQYDAMQKEDHCVVYSIGFLYGQWQDGTPFNGNRYTDRFEVRQGKITKMDVLNDSAEWILTPAINREAE</sequence>
<name>A0ABU9HDB0_9GAMM</name>
<dbReference type="InterPro" id="IPR032710">
    <property type="entry name" value="NTF2-like_dom_sf"/>
</dbReference>
<organism evidence="1 2">
    <name type="scientific">Psychromonas arctica</name>
    <dbReference type="NCBI Taxonomy" id="168275"/>
    <lineage>
        <taxon>Bacteria</taxon>
        <taxon>Pseudomonadati</taxon>
        <taxon>Pseudomonadota</taxon>
        <taxon>Gammaproteobacteria</taxon>
        <taxon>Alteromonadales</taxon>
        <taxon>Psychromonadaceae</taxon>
        <taxon>Psychromonas</taxon>
    </lineage>
</organism>
<protein>
    <recommendedName>
        <fullName evidence="3">SnoaL-like domain-containing protein</fullName>
    </recommendedName>
</protein>
<evidence type="ECO:0008006" key="3">
    <source>
        <dbReference type="Google" id="ProtNLM"/>
    </source>
</evidence>
<dbReference type="EMBL" id="JBAKBA010000027">
    <property type="protein sequence ID" value="MEL0659851.1"/>
    <property type="molecule type" value="Genomic_DNA"/>
</dbReference>
<dbReference type="Proteomes" id="UP001366060">
    <property type="component" value="Unassembled WGS sequence"/>
</dbReference>
<dbReference type="RefSeq" id="WP_341628368.1">
    <property type="nucleotide sequence ID" value="NZ_JBAKBA010000027.1"/>
</dbReference>
<proteinExistence type="predicted"/>
<keyword evidence="2" id="KW-1185">Reference proteome</keyword>
<reference evidence="1 2" key="1">
    <citation type="submission" date="2024-02" db="EMBL/GenBank/DDBJ databases">
        <title>Bacteria isolated from the canopy kelp, Nereocystis luetkeana.</title>
        <authorList>
            <person name="Pfister C.A."/>
            <person name="Younker I.T."/>
            <person name="Light S.H."/>
        </authorList>
    </citation>
    <scope>NUCLEOTIDE SEQUENCE [LARGE SCALE GENOMIC DNA]</scope>
    <source>
        <strain evidence="1 2">TI.2.07</strain>
    </source>
</reference>